<feature type="transmembrane region" description="Helical" evidence="1">
    <location>
        <begin position="51"/>
        <end position="75"/>
    </location>
</feature>
<organism evidence="2 3">
    <name type="scientific">Sinomicrobium pectinilyticum</name>
    <dbReference type="NCBI Taxonomy" id="1084421"/>
    <lineage>
        <taxon>Bacteria</taxon>
        <taxon>Pseudomonadati</taxon>
        <taxon>Bacteroidota</taxon>
        <taxon>Flavobacteriia</taxon>
        <taxon>Flavobacteriales</taxon>
        <taxon>Flavobacteriaceae</taxon>
        <taxon>Sinomicrobium</taxon>
    </lineage>
</organism>
<dbReference type="RefSeq" id="WP_123216881.1">
    <property type="nucleotide sequence ID" value="NZ_RJTM01000105.1"/>
</dbReference>
<protein>
    <submittedName>
        <fullName evidence="2">DoxX family membrane protein</fullName>
    </submittedName>
</protein>
<keyword evidence="3" id="KW-1185">Reference proteome</keyword>
<gene>
    <name evidence="2" type="ORF">ED312_15235</name>
</gene>
<proteinExistence type="predicted"/>
<evidence type="ECO:0000313" key="3">
    <source>
        <dbReference type="Proteomes" id="UP000267469"/>
    </source>
</evidence>
<sequence length="131" mass="14747">MENLRDNSTEILLLLILIVTFVQSGLDKITDWKGNIAWLREHFARTFLKNMIPFSVAVILILEIIAGLLCILGLIRILTDNDTTFGFYGAVLCCVTLLLLLLGQRIAKDYEGARGIVIYFIPAIFAVYLLQ</sequence>
<dbReference type="Proteomes" id="UP000267469">
    <property type="component" value="Unassembled WGS sequence"/>
</dbReference>
<evidence type="ECO:0000313" key="2">
    <source>
        <dbReference type="EMBL" id="RNL83428.1"/>
    </source>
</evidence>
<dbReference type="AlphaFoldDB" id="A0A3N0E6F4"/>
<evidence type="ECO:0000256" key="1">
    <source>
        <dbReference type="SAM" id="Phobius"/>
    </source>
</evidence>
<keyword evidence="1" id="KW-1133">Transmembrane helix</keyword>
<dbReference type="EMBL" id="RJTM01000105">
    <property type="protein sequence ID" value="RNL83428.1"/>
    <property type="molecule type" value="Genomic_DNA"/>
</dbReference>
<keyword evidence="1" id="KW-0472">Membrane</keyword>
<reference evidence="2 3" key="1">
    <citation type="submission" date="2018-10" db="EMBL/GenBank/DDBJ databases">
        <title>Sinomicrobium pectinilyticum sp. nov., a pectinase-producing bacterium isolated from alkaline and saline soil, and emended description of the genus Sinomicrobium.</title>
        <authorList>
            <person name="Cheng B."/>
            <person name="Li C."/>
            <person name="Lai Q."/>
            <person name="Du M."/>
            <person name="Shao Z."/>
            <person name="Xu P."/>
            <person name="Yang C."/>
        </authorList>
    </citation>
    <scope>NUCLEOTIDE SEQUENCE [LARGE SCALE GENOMIC DNA]</scope>
    <source>
        <strain evidence="2 3">5DNS001</strain>
    </source>
</reference>
<accession>A0A3N0E6F4</accession>
<keyword evidence="1" id="KW-0812">Transmembrane</keyword>
<feature type="transmembrane region" description="Helical" evidence="1">
    <location>
        <begin position="113"/>
        <end position="130"/>
    </location>
</feature>
<feature type="transmembrane region" description="Helical" evidence="1">
    <location>
        <begin position="87"/>
        <end position="107"/>
    </location>
</feature>
<comment type="caution">
    <text evidence="2">The sequence shown here is derived from an EMBL/GenBank/DDBJ whole genome shotgun (WGS) entry which is preliminary data.</text>
</comment>
<name>A0A3N0E6F4_SINP1</name>
<dbReference type="OrthoDB" id="957977at2"/>